<comment type="caution">
    <text evidence="7">The sequence shown here is derived from an EMBL/GenBank/DDBJ whole genome shotgun (WGS) entry which is preliminary data.</text>
</comment>
<dbReference type="RefSeq" id="WP_007619965.1">
    <property type="nucleotide sequence ID" value="NZ_BAEO01000029.1"/>
</dbReference>
<dbReference type="STRING" id="493475.GARC_2320"/>
<dbReference type="InterPro" id="IPR013325">
    <property type="entry name" value="RNA_pol_sigma_r2"/>
</dbReference>
<proteinExistence type="inferred from homology"/>
<evidence type="ECO:0000256" key="2">
    <source>
        <dbReference type="ARBA" id="ARBA00023015"/>
    </source>
</evidence>
<dbReference type="SUPFAM" id="SSF88946">
    <property type="entry name" value="Sigma2 domain of RNA polymerase sigma factors"/>
    <property type="match status" value="1"/>
</dbReference>
<accession>K6Y5T0</accession>
<dbReference type="EMBL" id="BAEO01000029">
    <property type="protein sequence ID" value="GAC19286.1"/>
    <property type="molecule type" value="Genomic_DNA"/>
</dbReference>
<keyword evidence="4" id="KW-0238">DNA-binding</keyword>
<dbReference type="GO" id="GO:0006352">
    <property type="term" value="P:DNA-templated transcription initiation"/>
    <property type="evidence" value="ECO:0007669"/>
    <property type="project" value="InterPro"/>
</dbReference>
<dbReference type="Gene3D" id="1.10.10.10">
    <property type="entry name" value="Winged helix-like DNA-binding domain superfamily/Winged helix DNA-binding domain"/>
    <property type="match status" value="1"/>
</dbReference>
<dbReference type="Proteomes" id="UP000006327">
    <property type="component" value="Unassembled WGS sequence"/>
</dbReference>
<dbReference type="NCBIfam" id="TIGR02937">
    <property type="entry name" value="sigma70-ECF"/>
    <property type="match status" value="1"/>
</dbReference>
<dbReference type="SUPFAM" id="SSF88659">
    <property type="entry name" value="Sigma3 and sigma4 domains of RNA polymerase sigma factors"/>
    <property type="match status" value="1"/>
</dbReference>
<dbReference type="PANTHER" id="PTHR43133">
    <property type="entry name" value="RNA POLYMERASE ECF-TYPE SIGMA FACTO"/>
    <property type="match status" value="1"/>
</dbReference>
<dbReference type="InterPro" id="IPR039425">
    <property type="entry name" value="RNA_pol_sigma-70-like"/>
</dbReference>
<evidence type="ECO:0000256" key="3">
    <source>
        <dbReference type="ARBA" id="ARBA00023082"/>
    </source>
</evidence>
<name>K6Y5T0_9ALTE</name>
<evidence type="ECO:0000259" key="6">
    <source>
        <dbReference type="Pfam" id="PF07638"/>
    </source>
</evidence>
<keyword evidence="3" id="KW-0731">Sigma factor</keyword>
<keyword evidence="8" id="KW-1185">Reference proteome</keyword>
<evidence type="ECO:0000256" key="5">
    <source>
        <dbReference type="ARBA" id="ARBA00023163"/>
    </source>
</evidence>
<dbReference type="eggNOG" id="COG1595">
    <property type="taxonomic scope" value="Bacteria"/>
</dbReference>
<dbReference type="InterPro" id="IPR014284">
    <property type="entry name" value="RNA_pol_sigma-70_dom"/>
</dbReference>
<keyword evidence="2" id="KW-0805">Transcription regulation</keyword>
<comment type="similarity">
    <text evidence="1">Belongs to the sigma-70 factor family. ECF subfamily.</text>
</comment>
<dbReference type="InterPro" id="IPR013324">
    <property type="entry name" value="RNA_pol_sigma_r3/r4-like"/>
</dbReference>
<feature type="domain" description="RNA polymerase sigma-70 ECF-like HTH" evidence="6">
    <location>
        <begin position="15"/>
        <end position="181"/>
    </location>
</feature>
<dbReference type="PANTHER" id="PTHR43133:SF8">
    <property type="entry name" value="RNA POLYMERASE SIGMA FACTOR HI_1459-RELATED"/>
    <property type="match status" value="1"/>
</dbReference>
<reference evidence="7 8" key="1">
    <citation type="journal article" date="2017" name="Antonie Van Leeuwenhoek">
        <title>Rhizobium rhizosphaerae sp. nov., a novel species isolated from rice rhizosphere.</title>
        <authorList>
            <person name="Zhao J.J."/>
            <person name="Zhang J."/>
            <person name="Zhang R.J."/>
            <person name="Zhang C.W."/>
            <person name="Yin H.Q."/>
            <person name="Zhang X.X."/>
        </authorList>
    </citation>
    <scope>NUCLEOTIDE SEQUENCE [LARGE SCALE GENOMIC DNA]</scope>
    <source>
        <strain evidence="7 8">BSs20135</strain>
    </source>
</reference>
<sequence>MKRNSEHILTEWLVVNCQLGDAEALQQLMKIWYPKLLRYAYRQLGDQQKAQDAVQNTFEVVAKTIRKIKDPGSFAKWVYQILQHKGVDIIRQKQRQDRLSNEYVQFQDLHTAEQACVNDGSEDFEFEQLLSDLQPQLYQLVHLHYLEGFTMLEISEMLAIPAGTIKSRLHQARKLIQSNLQNSKSSQSGDIK</sequence>
<organism evidence="7 8">
    <name type="scientific">Paraglaciecola arctica BSs20135</name>
    <dbReference type="NCBI Taxonomy" id="493475"/>
    <lineage>
        <taxon>Bacteria</taxon>
        <taxon>Pseudomonadati</taxon>
        <taxon>Pseudomonadota</taxon>
        <taxon>Gammaproteobacteria</taxon>
        <taxon>Alteromonadales</taxon>
        <taxon>Alteromonadaceae</taxon>
        <taxon>Paraglaciecola</taxon>
    </lineage>
</organism>
<evidence type="ECO:0000256" key="4">
    <source>
        <dbReference type="ARBA" id="ARBA00023125"/>
    </source>
</evidence>
<dbReference type="GO" id="GO:0016987">
    <property type="term" value="F:sigma factor activity"/>
    <property type="evidence" value="ECO:0007669"/>
    <property type="project" value="UniProtKB-KW"/>
</dbReference>
<keyword evidence="5" id="KW-0804">Transcription</keyword>
<dbReference type="InterPro" id="IPR053812">
    <property type="entry name" value="HTH_Sigma70_ECF-like"/>
</dbReference>
<evidence type="ECO:0000313" key="7">
    <source>
        <dbReference type="EMBL" id="GAC19286.1"/>
    </source>
</evidence>
<dbReference type="AlphaFoldDB" id="K6Y5T0"/>
<dbReference type="InterPro" id="IPR036388">
    <property type="entry name" value="WH-like_DNA-bd_sf"/>
</dbReference>
<dbReference type="GO" id="GO:0003677">
    <property type="term" value="F:DNA binding"/>
    <property type="evidence" value="ECO:0007669"/>
    <property type="project" value="UniProtKB-KW"/>
</dbReference>
<dbReference type="Pfam" id="PF07638">
    <property type="entry name" value="Sigma70_ECF"/>
    <property type="match status" value="1"/>
</dbReference>
<dbReference type="CDD" id="cd06171">
    <property type="entry name" value="Sigma70_r4"/>
    <property type="match status" value="1"/>
</dbReference>
<evidence type="ECO:0000256" key="1">
    <source>
        <dbReference type="ARBA" id="ARBA00010641"/>
    </source>
</evidence>
<gene>
    <name evidence="7" type="primary">rpoE</name>
    <name evidence="7" type="ORF">GARC_2320</name>
</gene>
<evidence type="ECO:0000313" key="8">
    <source>
        <dbReference type="Proteomes" id="UP000006327"/>
    </source>
</evidence>
<protein>
    <submittedName>
        <fullName evidence="7">RNA polymerase sigma-70 factor, ECF subfamily</fullName>
    </submittedName>
</protein>
<dbReference type="Gene3D" id="1.10.1740.10">
    <property type="match status" value="1"/>
</dbReference>